<dbReference type="NCBIfam" id="NF002032">
    <property type="entry name" value="PRK00856.1"/>
    <property type="match status" value="1"/>
</dbReference>
<evidence type="ECO:0000313" key="10">
    <source>
        <dbReference type="EMBL" id="MDV0445132.1"/>
    </source>
</evidence>
<evidence type="ECO:0000256" key="4">
    <source>
        <dbReference type="ARBA" id="ARBA00022975"/>
    </source>
</evidence>
<dbReference type="PANTHER" id="PTHR45753:SF6">
    <property type="entry name" value="ASPARTATE CARBAMOYLTRANSFERASE"/>
    <property type="match status" value="1"/>
</dbReference>
<evidence type="ECO:0000256" key="5">
    <source>
        <dbReference type="ARBA" id="ARBA00043884"/>
    </source>
</evidence>
<sequence length="314" mass="35386">MRPMHHIISTREYTTEMFDEILEMAEKLEPIAKGEVGSKIMDGKILALLFFEPSTRTRMSFETAMLRLGGQVLNMGQVEASSIAKGESLSDTIRVTSQYADAVVLRHPREGAALMASECSAAPIINGGDGAGHHPTQTLLDLYTIKRESHLENLNIALAGDLKYGRTIHSLCYALSRYNAKINLVSPPELKLPDRIVDDLLKRNIDVTVTTNMEDVIEDIDVLYMTRIQKERFPDPAEFNRVSNSMRITKELIQTAKPEMKIMHPLPRVNEISYDVDDTIHAAYFKQAFYGVPVRMAILCKVLGMENEIREMTE</sequence>
<keyword evidence="3 7" id="KW-0808">Transferase</keyword>
<feature type="binding site" evidence="7">
    <location>
        <position position="266"/>
    </location>
    <ligand>
        <name>carbamoyl phosphate</name>
        <dbReference type="ChEBI" id="CHEBI:58228"/>
    </ligand>
</feature>
<dbReference type="InterPro" id="IPR006131">
    <property type="entry name" value="Asp_carbamoyltransf_Asp/Orn-bd"/>
</dbReference>
<organism evidence="10 11">
    <name type="scientific">Methanimicrococcus hacksteinii</name>
    <dbReference type="NCBI Taxonomy" id="3028293"/>
    <lineage>
        <taxon>Archaea</taxon>
        <taxon>Methanobacteriati</taxon>
        <taxon>Methanobacteriota</taxon>
        <taxon>Stenosarchaea group</taxon>
        <taxon>Methanomicrobia</taxon>
        <taxon>Methanosarcinales</taxon>
        <taxon>Methanosarcinaceae</taxon>
        <taxon>Methanimicrococcus</taxon>
    </lineage>
</organism>
<dbReference type="InterPro" id="IPR036901">
    <property type="entry name" value="Asp/Orn_carbamoylTrfase_sf"/>
</dbReference>
<evidence type="ECO:0000313" key="11">
    <source>
        <dbReference type="Proteomes" id="UP001272052"/>
    </source>
</evidence>
<dbReference type="InterPro" id="IPR006130">
    <property type="entry name" value="Asp/Orn_carbamoylTrfase"/>
</dbReference>
<evidence type="ECO:0000256" key="1">
    <source>
        <dbReference type="ARBA" id="ARBA00004852"/>
    </source>
</evidence>
<comment type="function">
    <text evidence="5 7">Catalyzes the condensation of carbamoyl phosphate and aspartate to form carbamoyl aspartate and inorganic phosphate, the committed step in the de novo pyrimidine nucleotide biosynthesis pathway.</text>
</comment>
<keyword evidence="4 7" id="KW-0665">Pyrimidine biosynthesis</keyword>
<gene>
    <name evidence="7 10" type="primary">pyrB</name>
    <name evidence="10" type="ORF">MmiAt1_06890</name>
</gene>
<dbReference type="HAMAP" id="MF_00001">
    <property type="entry name" value="Asp_carb_tr"/>
    <property type="match status" value="1"/>
</dbReference>
<comment type="subunit">
    <text evidence="7">Heterooligomer of catalytic and regulatory chains.</text>
</comment>
<evidence type="ECO:0000256" key="7">
    <source>
        <dbReference type="HAMAP-Rule" id="MF_00001"/>
    </source>
</evidence>
<dbReference type="EMBL" id="JAWDKC010000012">
    <property type="protein sequence ID" value="MDV0445132.1"/>
    <property type="molecule type" value="Genomic_DNA"/>
</dbReference>
<dbReference type="Pfam" id="PF00185">
    <property type="entry name" value="OTCace"/>
    <property type="match status" value="1"/>
</dbReference>
<dbReference type="EC" id="2.1.3.2" evidence="7"/>
<feature type="binding site" evidence="7">
    <location>
        <position position="57"/>
    </location>
    <ligand>
        <name>carbamoyl phosphate</name>
        <dbReference type="ChEBI" id="CHEBI:58228"/>
    </ligand>
</feature>
<feature type="binding site" evidence="7">
    <location>
        <position position="106"/>
    </location>
    <ligand>
        <name>carbamoyl phosphate</name>
        <dbReference type="ChEBI" id="CHEBI:58228"/>
    </ligand>
</feature>
<comment type="pathway">
    <text evidence="1 7">Pyrimidine metabolism; UMP biosynthesis via de novo pathway; (S)-dihydroorotate from bicarbonate: step 2/3.</text>
</comment>
<protein>
    <recommendedName>
        <fullName evidence="7">Aspartate carbamoyltransferase</fullName>
        <ecNumber evidence="7">2.1.3.2</ecNumber>
    </recommendedName>
    <alternativeName>
        <fullName evidence="7">Aspartate transcarbamylase</fullName>
        <shortName evidence="7">ATCase</shortName>
    </alternativeName>
</protein>
<feature type="binding site" evidence="7">
    <location>
        <position position="166"/>
    </location>
    <ligand>
        <name>L-aspartate</name>
        <dbReference type="ChEBI" id="CHEBI:29991"/>
    </ligand>
</feature>
<dbReference type="Proteomes" id="UP001272052">
    <property type="component" value="Unassembled WGS sequence"/>
</dbReference>
<feature type="domain" description="Aspartate/ornithine carbamoyltransferase carbamoyl-P binding" evidence="9">
    <location>
        <begin position="6"/>
        <end position="146"/>
    </location>
</feature>
<evidence type="ECO:0000259" key="9">
    <source>
        <dbReference type="Pfam" id="PF02729"/>
    </source>
</evidence>
<dbReference type="PROSITE" id="PS00097">
    <property type="entry name" value="CARBAMOYLTRANSFERASE"/>
    <property type="match status" value="1"/>
</dbReference>
<dbReference type="InterPro" id="IPR006132">
    <property type="entry name" value="Asp/Orn_carbamoyltranf_P-bd"/>
</dbReference>
<reference evidence="10 11" key="1">
    <citation type="submission" date="2023-06" db="EMBL/GenBank/DDBJ databases">
        <title>Genome sequence of Methanimicrococcus sp. At1.</title>
        <authorList>
            <person name="Protasov E."/>
            <person name="Platt K."/>
            <person name="Poehlein A."/>
            <person name="Daniel R."/>
            <person name="Brune A."/>
        </authorList>
    </citation>
    <scope>NUCLEOTIDE SEQUENCE [LARGE SCALE GENOMIC DNA]</scope>
    <source>
        <strain evidence="10 11">At1</strain>
    </source>
</reference>
<dbReference type="PRINTS" id="PR00101">
    <property type="entry name" value="ATCASE"/>
</dbReference>
<dbReference type="PANTHER" id="PTHR45753">
    <property type="entry name" value="ORNITHINE CARBAMOYLTRANSFERASE, MITOCHONDRIAL"/>
    <property type="match status" value="1"/>
</dbReference>
<dbReference type="Pfam" id="PF02729">
    <property type="entry name" value="OTCace_N"/>
    <property type="match status" value="1"/>
</dbReference>
<name>A0ABU3VNZ5_9EURY</name>
<comment type="catalytic activity">
    <reaction evidence="6 7">
        <text>carbamoyl phosphate + L-aspartate = N-carbamoyl-L-aspartate + phosphate + H(+)</text>
        <dbReference type="Rhea" id="RHEA:20013"/>
        <dbReference type="ChEBI" id="CHEBI:15378"/>
        <dbReference type="ChEBI" id="CHEBI:29991"/>
        <dbReference type="ChEBI" id="CHEBI:32814"/>
        <dbReference type="ChEBI" id="CHEBI:43474"/>
        <dbReference type="ChEBI" id="CHEBI:58228"/>
        <dbReference type="EC" id="2.1.3.2"/>
    </reaction>
</comment>
<dbReference type="NCBIfam" id="TIGR00670">
    <property type="entry name" value="asp_carb_tr"/>
    <property type="match status" value="1"/>
</dbReference>
<comment type="caution">
    <text evidence="10">The sequence shown here is derived from an EMBL/GenBank/DDBJ whole genome shotgun (WGS) entry which is preliminary data.</text>
</comment>
<dbReference type="PRINTS" id="PR00100">
    <property type="entry name" value="AOTCASE"/>
</dbReference>
<evidence type="ECO:0000259" key="8">
    <source>
        <dbReference type="Pfam" id="PF00185"/>
    </source>
</evidence>
<feature type="domain" description="Aspartate/ornithine carbamoyltransferase Asp/Orn-binding" evidence="8">
    <location>
        <begin position="153"/>
        <end position="300"/>
    </location>
</feature>
<evidence type="ECO:0000256" key="3">
    <source>
        <dbReference type="ARBA" id="ARBA00022679"/>
    </source>
</evidence>
<feature type="binding site" evidence="7">
    <location>
        <position position="267"/>
    </location>
    <ligand>
        <name>carbamoyl phosphate</name>
        <dbReference type="ChEBI" id="CHEBI:58228"/>
    </ligand>
</feature>
<feature type="binding site" evidence="7">
    <location>
        <position position="227"/>
    </location>
    <ligand>
        <name>L-aspartate</name>
        <dbReference type="ChEBI" id="CHEBI:29991"/>
    </ligand>
</feature>
<feature type="binding site" evidence="7">
    <location>
        <position position="137"/>
    </location>
    <ligand>
        <name>carbamoyl phosphate</name>
        <dbReference type="ChEBI" id="CHEBI:58228"/>
    </ligand>
</feature>
<dbReference type="InterPro" id="IPR002082">
    <property type="entry name" value="Asp_carbamoyltransf"/>
</dbReference>
<accession>A0ABU3VNZ5</accession>
<feature type="binding site" evidence="7">
    <location>
        <position position="56"/>
    </location>
    <ligand>
        <name>carbamoyl phosphate</name>
        <dbReference type="ChEBI" id="CHEBI:58228"/>
    </ligand>
</feature>
<dbReference type="SUPFAM" id="SSF53671">
    <property type="entry name" value="Aspartate/ornithine carbamoyltransferase"/>
    <property type="match status" value="1"/>
</dbReference>
<dbReference type="RefSeq" id="WP_318785556.1">
    <property type="nucleotide sequence ID" value="NZ_JAWDKC010000012.1"/>
</dbReference>
<evidence type="ECO:0000256" key="2">
    <source>
        <dbReference type="ARBA" id="ARBA00008896"/>
    </source>
</evidence>
<evidence type="ECO:0000256" key="6">
    <source>
        <dbReference type="ARBA" id="ARBA00048859"/>
    </source>
</evidence>
<keyword evidence="11" id="KW-1185">Reference proteome</keyword>
<comment type="similarity">
    <text evidence="2 7">Belongs to the aspartate/ornithine carbamoyltransferase superfamily. ATCase family.</text>
</comment>
<feature type="binding site" evidence="7">
    <location>
        <position position="85"/>
    </location>
    <ligand>
        <name>L-aspartate</name>
        <dbReference type="ChEBI" id="CHEBI:29991"/>
    </ligand>
</feature>
<dbReference type="Gene3D" id="3.40.50.1370">
    <property type="entry name" value="Aspartate/ornithine carbamoyltransferase"/>
    <property type="match status" value="2"/>
</dbReference>
<proteinExistence type="inferred from homology"/>
<feature type="binding site" evidence="7">
    <location>
        <position position="134"/>
    </location>
    <ligand>
        <name>carbamoyl phosphate</name>
        <dbReference type="ChEBI" id="CHEBI:58228"/>
    </ligand>
</feature>
<dbReference type="GO" id="GO:0004070">
    <property type="term" value="F:aspartate carbamoyltransferase activity"/>
    <property type="evidence" value="ECO:0007669"/>
    <property type="project" value="UniProtKB-EC"/>
</dbReference>